<reference evidence="1" key="1">
    <citation type="journal article" date="2010" name="Science">
        <title>The genome of the Western clawed frog Xenopus tropicalis.</title>
        <authorList>
            <person name="Hellsten U."/>
            <person name="Harland R.M."/>
            <person name="Gilchrist M.J."/>
            <person name="Hendrix D."/>
            <person name="Jurka J."/>
            <person name="Kapitonov V."/>
            <person name="Ovcharenko I."/>
            <person name="Putnam N.H."/>
            <person name="Shu S."/>
            <person name="Taher L."/>
            <person name="Blitz I.L."/>
            <person name="Blumberg B."/>
            <person name="Dichmann D.S."/>
            <person name="Dubchak I."/>
            <person name="Amaya E."/>
            <person name="Detter J.C."/>
            <person name="Fletcher R."/>
            <person name="Gerhard D.S."/>
            <person name="Goodstein D."/>
            <person name="Graves T."/>
            <person name="Grigoriev I.V."/>
            <person name="Grimwood J."/>
            <person name="Kawashima T."/>
            <person name="Lindquist E."/>
            <person name="Lucas S.M."/>
            <person name="Mead P.E."/>
            <person name="Mitros T."/>
            <person name="Ogino H."/>
            <person name="Ohta Y."/>
            <person name="Poliakov A.V."/>
            <person name="Pollet N."/>
            <person name="Robert J."/>
            <person name="Salamov A."/>
            <person name="Sater A.K."/>
            <person name="Schmutz J."/>
            <person name="Terry A."/>
            <person name="Vize P.D."/>
            <person name="Warren W.C."/>
            <person name="Wells D."/>
            <person name="Wills A."/>
            <person name="Wilson R.K."/>
            <person name="Zimmerman L.B."/>
            <person name="Zorn A.M."/>
            <person name="Grainger R."/>
            <person name="Grammer T."/>
            <person name="Khokha M.K."/>
            <person name="Richardson P.M."/>
            <person name="Rokhsar D.S."/>
        </authorList>
    </citation>
    <scope>NUCLEOTIDE SEQUENCE [LARGE SCALE GENOMIC DNA]</scope>
    <source>
        <strain evidence="1">Nigerian</strain>
    </source>
</reference>
<name>A0A803J9B5_XENTR</name>
<reference evidence="1" key="2">
    <citation type="submission" date="2021-03" db="UniProtKB">
        <authorList>
            <consortium name="Ensembl"/>
        </authorList>
    </citation>
    <scope>IDENTIFICATION</scope>
</reference>
<organism evidence="1">
    <name type="scientific">Xenopus tropicalis</name>
    <name type="common">Western clawed frog</name>
    <name type="synonym">Silurana tropicalis</name>
    <dbReference type="NCBI Taxonomy" id="8364"/>
    <lineage>
        <taxon>Eukaryota</taxon>
        <taxon>Metazoa</taxon>
        <taxon>Chordata</taxon>
        <taxon>Craniata</taxon>
        <taxon>Vertebrata</taxon>
        <taxon>Euteleostomi</taxon>
        <taxon>Amphibia</taxon>
        <taxon>Batrachia</taxon>
        <taxon>Anura</taxon>
        <taxon>Pipoidea</taxon>
        <taxon>Pipidae</taxon>
        <taxon>Xenopodinae</taxon>
        <taxon>Xenopus</taxon>
        <taxon>Silurana</taxon>
    </lineage>
</organism>
<evidence type="ECO:0000313" key="1">
    <source>
        <dbReference type="Ensembl" id="ENSXETP00000104452"/>
    </source>
</evidence>
<sequence>FASKGKKNHLAYLLHSEPKIPAPMCYEGDPEVCCRVLNQCLIQFELKCPFTSLKVPLSAHAVYGRPVSPGLLTSSTVLLQLRVGWLHSEEISFFIIKCPATSLILSLP</sequence>
<dbReference type="Ensembl" id="ENSXETT00000112753">
    <property type="protein sequence ID" value="ENSXETP00000104452"/>
    <property type="gene ID" value="ENSXETG00000046385"/>
</dbReference>
<protein>
    <submittedName>
        <fullName evidence="1">Uncharacterized protein</fullName>
    </submittedName>
</protein>
<dbReference type="InParanoid" id="A0A803J9B5"/>
<accession>A0A803J9B5</accession>
<proteinExistence type="predicted"/>
<dbReference type="AlphaFoldDB" id="A0A803J9B5"/>